<keyword evidence="2" id="KW-1185">Reference proteome</keyword>
<evidence type="ECO:0000313" key="1">
    <source>
        <dbReference type="EMBL" id="KAJ6698236.1"/>
    </source>
</evidence>
<reference evidence="1" key="2">
    <citation type="journal article" date="2023" name="Int. J. Mol. Sci.">
        <title>De Novo Assembly and Annotation of 11 Diverse Shrub Willow (Salix) Genomes Reveals Novel Gene Organization in Sex-Linked Regions.</title>
        <authorList>
            <person name="Hyden B."/>
            <person name="Feng K."/>
            <person name="Yates T.B."/>
            <person name="Jawdy S."/>
            <person name="Cereghino C."/>
            <person name="Smart L.B."/>
            <person name="Muchero W."/>
        </authorList>
    </citation>
    <scope>NUCLEOTIDE SEQUENCE</scope>
    <source>
        <tissue evidence="1">Shoot tip</tissue>
    </source>
</reference>
<reference evidence="1" key="1">
    <citation type="submission" date="2022-11" db="EMBL/GenBank/DDBJ databases">
        <authorList>
            <person name="Hyden B.L."/>
            <person name="Feng K."/>
            <person name="Yates T."/>
            <person name="Jawdy S."/>
            <person name="Smart L.B."/>
            <person name="Muchero W."/>
        </authorList>
    </citation>
    <scope>NUCLEOTIDE SEQUENCE</scope>
    <source>
        <tissue evidence="1">Shoot tip</tissue>
    </source>
</reference>
<name>A0A9Q0Q1I3_SALPP</name>
<sequence>MVFFLINSESFMKKICYIIKDKITNSTRDFFHVNTYIIIKLGHIGKCMYCFIEVSANMVIMNPKKFLANERIFFTSK</sequence>
<dbReference type="EMBL" id="JAPFFK010000017">
    <property type="protein sequence ID" value="KAJ6698235.1"/>
    <property type="molecule type" value="Genomic_DNA"/>
</dbReference>
<evidence type="ECO:0000313" key="2">
    <source>
        <dbReference type="Proteomes" id="UP001151532"/>
    </source>
</evidence>
<comment type="caution">
    <text evidence="1">The sequence shown here is derived from an EMBL/GenBank/DDBJ whole genome shotgun (WGS) entry which is preliminary data.</text>
</comment>
<accession>A0A9Q0Q1I3</accession>
<dbReference type="Proteomes" id="UP001151532">
    <property type="component" value="Chromosome 6"/>
</dbReference>
<dbReference type="EMBL" id="JAPFFK010000017">
    <property type="protein sequence ID" value="KAJ6698236.1"/>
    <property type="molecule type" value="Genomic_DNA"/>
</dbReference>
<gene>
    <name evidence="1" type="ORF">OIU79_011710</name>
</gene>
<protein>
    <submittedName>
        <fullName evidence="1">Uncharacterized protein</fullName>
    </submittedName>
</protein>
<organism evidence="1 2">
    <name type="scientific">Salix purpurea</name>
    <name type="common">Purple osier willow</name>
    <dbReference type="NCBI Taxonomy" id="77065"/>
    <lineage>
        <taxon>Eukaryota</taxon>
        <taxon>Viridiplantae</taxon>
        <taxon>Streptophyta</taxon>
        <taxon>Embryophyta</taxon>
        <taxon>Tracheophyta</taxon>
        <taxon>Spermatophyta</taxon>
        <taxon>Magnoliopsida</taxon>
        <taxon>eudicotyledons</taxon>
        <taxon>Gunneridae</taxon>
        <taxon>Pentapetalae</taxon>
        <taxon>rosids</taxon>
        <taxon>fabids</taxon>
        <taxon>Malpighiales</taxon>
        <taxon>Salicaceae</taxon>
        <taxon>Saliceae</taxon>
        <taxon>Salix</taxon>
    </lineage>
</organism>
<proteinExistence type="predicted"/>
<dbReference type="AlphaFoldDB" id="A0A9Q0Q1I3"/>